<dbReference type="PRINTS" id="PR00781">
    <property type="entry name" value="LIPOSIGPTASE"/>
</dbReference>
<protein>
    <recommendedName>
        <fullName evidence="9">Lipoprotein signal peptidase</fullName>
        <ecNumber evidence="9">3.4.23.36</ecNumber>
    </recommendedName>
    <alternativeName>
        <fullName evidence="9">Prolipoprotein signal peptidase</fullName>
    </alternativeName>
    <alternativeName>
        <fullName evidence="9">Signal peptidase II</fullName>
        <shortName evidence="9">SPase II</shortName>
    </alternativeName>
</protein>
<evidence type="ECO:0000256" key="8">
    <source>
        <dbReference type="ARBA" id="ARBA00023136"/>
    </source>
</evidence>
<evidence type="ECO:0000256" key="6">
    <source>
        <dbReference type="ARBA" id="ARBA00022801"/>
    </source>
</evidence>
<comment type="catalytic activity">
    <reaction evidence="9">
        <text>Release of signal peptides from bacterial membrane prolipoproteins. Hydrolyzes -Xaa-Yaa-Zaa-|-(S,diacylglyceryl)Cys-, in which Xaa is hydrophobic (preferably Leu), and Yaa (Ala or Ser) and Zaa (Gly or Ala) have small, neutral side chains.</text>
        <dbReference type="EC" id="3.4.23.36"/>
    </reaction>
</comment>
<keyword evidence="8 9" id="KW-0472">Membrane</keyword>
<keyword evidence="7 9" id="KW-1133">Transmembrane helix</keyword>
<evidence type="ECO:0000256" key="9">
    <source>
        <dbReference type="HAMAP-Rule" id="MF_00161"/>
    </source>
</evidence>
<dbReference type="GO" id="GO:0006508">
    <property type="term" value="P:proteolysis"/>
    <property type="evidence" value="ECO:0007669"/>
    <property type="project" value="UniProtKB-KW"/>
</dbReference>
<dbReference type="NCBIfam" id="TIGR00077">
    <property type="entry name" value="lspA"/>
    <property type="match status" value="1"/>
</dbReference>
<feature type="transmembrane region" description="Helical" evidence="9">
    <location>
        <begin position="78"/>
        <end position="95"/>
    </location>
</feature>
<name>A0AAE5AHT9_9RICK</name>
<dbReference type="EMBL" id="JARGYU010000003">
    <property type="protein sequence ID" value="MDZ5761553.1"/>
    <property type="molecule type" value="Genomic_DNA"/>
</dbReference>
<dbReference type="EC" id="3.4.23.36" evidence="9"/>
<gene>
    <name evidence="9" type="primary">lspA</name>
    <name evidence="11" type="ORF">Lyticum_00737</name>
</gene>
<evidence type="ECO:0000256" key="7">
    <source>
        <dbReference type="ARBA" id="ARBA00022989"/>
    </source>
</evidence>
<feature type="active site" evidence="9">
    <location>
        <position position="129"/>
    </location>
</feature>
<dbReference type="Pfam" id="PF01252">
    <property type="entry name" value="Peptidase_A8"/>
    <property type="match status" value="1"/>
</dbReference>
<dbReference type="GO" id="GO:0004190">
    <property type="term" value="F:aspartic-type endopeptidase activity"/>
    <property type="evidence" value="ECO:0007669"/>
    <property type="project" value="UniProtKB-UniRule"/>
</dbReference>
<accession>A0AAE5AHT9</accession>
<evidence type="ECO:0000313" key="11">
    <source>
        <dbReference type="EMBL" id="MDZ5761553.1"/>
    </source>
</evidence>
<feature type="transmembrane region" description="Helical" evidence="9">
    <location>
        <begin position="102"/>
        <end position="118"/>
    </location>
</feature>
<dbReference type="PANTHER" id="PTHR33695">
    <property type="entry name" value="LIPOPROTEIN SIGNAL PEPTIDASE"/>
    <property type="match status" value="1"/>
</dbReference>
<comment type="caution">
    <text evidence="11">The sequence shown here is derived from an EMBL/GenBank/DDBJ whole genome shotgun (WGS) entry which is preliminary data.</text>
</comment>
<comment type="similarity">
    <text evidence="1 9 10">Belongs to the peptidase A8 family.</text>
</comment>
<dbReference type="InterPro" id="IPR001872">
    <property type="entry name" value="Peptidase_A8"/>
</dbReference>
<feature type="transmembrane region" description="Helical" evidence="9">
    <location>
        <begin position="12"/>
        <end position="34"/>
    </location>
</feature>
<evidence type="ECO:0000313" key="12">
    <source>
        <dbReference type="Proteomes" id="UP001289135"/>
    </source>
</evidence>
<keyword evidence="12" id="KW-1185">Reference proteome</keyword>
<dbReference type="HAMAP" id="MF_00161">
    <property type="entry name" value="LspA"/>
    <property type="match status" value="1"/>
</dbReference>
<keyword evidence="11" id="KW-0449">Lipoprotein</keyword>
<keyword evidence="5 9" id="KW-0064">Aspartyl protease</keyword>
<feature type="active site" evidence="9">
    <location>
        <position position="147"/>
    </location>
</feature>
<reference evidence="11" key="1">
    <citation type="submission" date="2023-02" db="EMBL/GenBank/DDBJ databases">
        <title>Host association and intracellularity evolved multiple times independently in the Rickettsiales.</title>
        <authorList>
            <person name="Castelli M."/>
            <person name="Nardi T."/>
            <person name="Gammuto L."/>
            <person name="Bellinzona G."/>
            <person name="Sabaneyeva E."/>
            <person name="Potekhin A."/>
            <person name="Serra V."/>
            <person name="Petroni G."/>
            <person name="Sassera D."/>
        </authorList>
    </citation>
    <scope>NUCLEOTIDE SEQUENCE</scope>
    <source>
        <strain evidence="11">USBL-36I1</strain>
    </source>
</reference>
<evidence type="ECO:0000256" key="5">
    <source>
        <dbReference type="ARBA" id="ARBA00022750"/>
    </source>
</evidence>
<comment type="subcellular location">
    <subcellularLocation>
        <location evidence="9">Cell membrane</location>
        <topology evidence="9">Multi-pass membrane protein</topology>
    </subcellularLocation>
</comment>
<organism evidence="11 12">
    <name type="scientific">Lyticum sinuosum</name>
    <dbReference type="NCBI Taxonomy" id="1332059"/>
    <lineage>
        <taxon>Bacteria</taxon>
        <taxon>Pseudomonadati</taxon>
        <taxon>Pseudomonadota</taxon>
        <taxon>Alphaproteobacteria</taxon>
        <taxon>Rickettsiales</taxon>
        <taxon>Lyticum</taxon>
    </lineage>
</organism>
<sequence length="172" mass="20261">MKDLKKDSIKIYIKMFLIGIIILFLDQITKFYVISYFHSIKYNSDRSKLININNFFNITEIHNYGISFSMLDSFPKEILIILSLCLIILMIIWIIKNYFNNKSIYFLNLIIWGAIGNLTDRIKYGYVIDFIDIHIKNIHYPVFNIADICICIGAILFTFYELKNTSLSNKSI</sequence>
<feature type="transmembrane region" description="Helical" evidence="9">
    <location>
        <begin position="138"/>
        <end position="160"/>
    </location>
</feature>
<dbReference type="PANTHER" id="PTHR33695:SF1">
    <property type="entry name" value="LIPOPROTEIN SIGNAL PEPTIDASE"/>
    <property type="match status" value="1"/>
</dbReference>
<keyword evidence="3 9" id="KW-0645">Protease</keyword>
<evidence type="ECO:0000256" key="10">
    <source>
        <dbReference type="RuleBase" id="RU004181"/>
    </source>
</evidence>
<keyword evidence="6 9" id="KW-0378">Hydrolase</keyword>
<dbReference type="AlphaFoldDB" id="A0AAE5AHT9"/>
<dbReference type="GO" id="GO:0005886">
    <property type="term" value="C:plasma membrane"/>
    <property type="evidence" value="ECO:0007669"/>
    <property type="project" value="UniProtKB-SubCell"/>
</dbReference>
<proteinExistence type="inferred from homology"/>
<evidence type="ECO:0000256" key="1">
    <source>
        <dbReference type="ARBA" id="ARBA00006139"/>
    </source>
</evidence>
<evidence type="ECO:0000256" key="2">
    <source>
        <dbReference type="ARBA" id="ARBA00022475"/>
    </source>
</evidence>
<keyword evidence="4 9" id="KW-0812">Transmembrane</keyword>
<dbReference type="RefSeq" id="WP_322498977.1">
    <property type="nucleotide sequence ID" value="NZ_JARGYU010000003.1"/>
</dbReference>
<keyword evidence="2 9" id="KW-1003">Cell membrane</keyword>
<evidence type="ECO:0000256" key="4">
    <source>
        <dbReference type="ARBA" id="ARBA00022692"/>
    </source>
</evidence>
<dbReference type="Proteomes" id="UP001289135">
    <property type="component" value="Unassembled WGS sequence"/>
</dbReference>
<evidence type="ECO:0000256" key="3">
    <source>
        <dbReference type="ARBA" id="ARBA00022670"/>
    </source>
</evidence>
<comment type="pathway">
    <text evidence="9">Protein modification; lipoprotein biosynthesis (signal peptide cleavage).</text>
</comment>
<comment type="function">
    <text evidence="9">This protein specifically catalyzes the removal of signal peptides from prolipoproteins.</text>
</comment>